<dbReference type="Pfam" id="PF04298">
    <property type="entry name" value="Zn_peptidase_2"/>
    <property type="match status" value="1"/>
</dbReference>
<dbReference type="Proteomes" id="UP000786989">
    <property type="component" value="Unassembled WGS sequence"/>
</dbReference>
<dbReference type="PANTHER" id="PTHR36434:SF1">
    <property type="entry name" value="MEMBRANE PROTEASE YUGP-RELATED"/>
    <property type="match status" value="1"/>
</dbReference>
<feature type="transmembrane region" description="Helical" evidence="1">
    <location>
        <begin position="150"/>
        <end position="169"/>
    </location>
</feature>
<feature type="transmembrane region" description="Helical" evidence="1">
    <location>
        <begin position="204"/>
        <end position="223"/>
    </location>
</feature>
<keyword evidence="1" id="KW-0812">Transmembrane</keyword>
<reference evidence="3" key="2">
    <citation type="journal article" date="2019" name="Microbiol. Resour. Announc.">
        <title>Draft Genome Sequences of Type Strains of Gordonibacter faecihominis, Paraeggerthella hongkongensis, Parvibacter caecicola,Slackia equolifaciens, Slackia faecicanis, and Slackia isoflavoniconvertens.</title>
        <authorList>
            <person name="Danylec N."/>
            <person name="Stoll D.A."/>
            <person name="Dotsch A."/>
            <person name="Huch M."/>
        </authorList>
    </citation>
    <scope>NUCLEOTIDE SEQUENCE</scope>
    <source>
        <strain evidence="3">DSM 24851</strain>
    </source>
</reference>
<reference evidence="4" key="1">
    <citation type="submission" date="2018-05" db="EMBL/GenBank/DDBJ databases">
        <title>Genome Sequencing of selected type strains of the family Eggerthellaceae.</title>
        <authorList>
            <person name="Danylec N."/>
            <person name="Stoll D.A."/>
            <person name="Doetsch A."/>
            <person name="Huch M."/>
        </authorList>
    </citation>
    <scope>NUCLEOTIDE SEQUENCE [LARGE SCALE GENOMIC DNA]</scope>
    <source>
        <strain evidence="4">DSM 24851</strain>
    </source>
</reference>
<feature type="transmembrane region" description="Helical" evidence="1">
    <location>
        <begin position="12"/>
        <end position="31"/>
    </location>
</feature>
<reference evidence="2" key="3">
    <citation type="journal article" date="2021" name="PeerJ">
        <title>Extensive microbial diversity within the chicken gut microbiome revealed by metagenomics and culture.</title>
        <authorList>
            <person name="Gilroy R."/>
            <person name="Ravi A."/>
            <person name="Getino M."/>
            <person name="Pursley I."/>
            <person name="Horton D.L."/>
            <person name="Alikhan N.F."/>
            <person name="Baker D."/>
            <person name="Gharbi K."/>
            <person name="Hall N."/>
            <person name="Watson M."/>
            <person name="Adriaenssens E.M."/>
            <person name="Foster-Nyarko E."/>
            <person name="Jarju S."/>
            <person name="Secka A."/>
            <person name="Antonio M."/>
            <person name="Oren A."/>
            <person name="Chaudhuri R.R."/>
            <person name="La Ragione R."/>
            <person name="Hildebrand F."/>
            <person name="Pallen M.J."/>
        </authorList>
    </citation>
    <scope>NUCLEOTIDE SEQUENCE</scope>
    <source>
        <strain evidence="2">ChiGjej6B6-11269</strain>
    </source>
</reference>
<organism evidence="3 4">
    <name type="scientific">Slackia equolifaciens</name>
    <dbReference type="NCBI Taxonomy" id="498718"/>
    <lineage>
        <taxon>Bacteria</taxon>
        <taxon>Bacillati</taxon>
        <taxon>Actinomycetota</taxon>
        <taxon>Coriobacteriia</taxon>
        <taxon>Eggerthellales</taxon>
        <taxon>Eggerthellaceae</taxon>
        <taxon>Slackia</taxon>
    </lineage>
</organism>
<evidence type="ECO:0000313" key="3">
    <source>
        <dbReference type="EMBL" id="RNL41073.1"/>
    </source>
</evidence>
<keyword evidence="1" id="KW-1133">Transmembrane helix</keyword>
<name>A0A3N0B1Q6_9ACTN</name>
<evidence type="ECO:0000256" key="1">
    <source>
        <dbReference type="SAM" id="Phobius"/>
    </source>
</evidence>
<protein>
    <submittedName>
        <fullName evidence="2 3">Peptidase</fullName>
    </submittedName>
</protein>
<feature type="transmembrane region" description="Helical" evidence="1">
    <location>
        <begin position="123"/>
        <end position="144"/>
    </location>
</feature>
<dbReference type="EMBL" id="QIBX01000003">
    <property type="protein sequence ID" value="RNL41073.1"/>
    <property type="molecule type" value="Genomic_DNA"/>
</dbReference>
<dbReference type="AlphaFoldDB" id="A0A3N0B1Q6"/>
<evidence type="ECO:0000313" key="4">
    <source>
        <dbReference type="Proteomes" id="UP000269591"/>
    </source>
</evidence>
<keyword evidence="4" id="KW-1185">Reference proteome</keyword>
<dbReference type="InterPro" id="IPR007395">
    <property type="entry name" value="Zn_peptidase_2"/>
</dbReference>
<dbReference type="EMBL" id="DYWI01000136">
    <property type="protein sequence ID" value="HJF65921.1"/>
    <property type="molecule type" value="Genomic_DNA"/>
</dbReference>
<dbReference type="OrthoDB" id="9805386at2"/>
<sequence length="229" mass="24521">MPIFPTGGGMGLYFAVLLLTLIIGGGAQLYVTKQLKKYSRVPCSWGVTGADMANRMAFDNGISIGINHGGPNQDFYDPRTRAVTLGTEAYGQRTITAVATAVHEVGHACQHAQGYVFMKFRSALVPVVNLASNMWIIVFMIGIFTGMTGLTQLGIILFAAVLLFQLVTLPVEFDASRRGLAYLKACGMGEAELSGAAKVLRACAFTYVAAALTALIQLLYLLLSARSEE</sequence>
<keyword evidence="1" id="KW-0472">Membrane</keyword>
<accession>A0A3N0B1Q6</accession>
<dbReference type="PANTHER" id="PTHR36434">
    <property type="entry name" value="MEMBRANE PROTEASE YUGP-RELATED"/>
    <property type="match status" value="1"/>
</dbReference>
<dbReference type="Proteomes" id="UP000269591">
    <property type="component" value="Unassembled WGS sequence"/>
</dbReference>
<reference evidence="2" key="4">
    <citation type="submission" date="2021-09" db="EMBL/GenBank/DDBJ databases">
        <authorList>
            <person name="Gilroy R."/>
        </authorList>
    </citation>
    <scope>NUCLEOTIDE SEQUENCE</scope>
    <source>
        <strain evidence="2">ChiGjej6B6-11269</strain>
    </source>
</reference>
<comment type="caution">
    <text evidence="3">The sequence shown here is derived from an EMBL/GenBank/DDBJ whole genome shotgun (WGS) entry which is preliminary data.</text>
</comment>
<dbReference type="RefSeq" id="WP_123208357.1">
    <property type="nucleotide sequence ID" value="NZ_JBHTHO010000001.1"/>
</dbReference>
<evidence type="ECO:0000313" key="2">
    <source>
        <dbReference type="EMBL" id="HJF65921.1"/>
    </source>
</evidence>
<gene>
    <name evidence="3" type="ORF">DMP06_03505</name>
    <name evidence="2" type="ORF">K8U77_07415</name>
</gene>
<proteinExistence type="predicted"/>